<protein>
    <submittedName>
        <fullName evidence="2">Uncharacterized protein</fullName>
    </submittedName>
</protein>
<reference evidence="3" key="2">
    <citation type="journal article" date="2014" name="PLoS ONE">
        <title>Genome and Transcriptome Analysis of the Fungal Pathogen Fusarium oxysporum f. sp. cubense Causing Banana Vascular Wilt Disease.</title>
        <authorList>
            <person name="Guo L."/>
            <person name="Han L."/>
            <person name="Yang L."/>
            <person name="Zeng H."/>
            <person name="Fan D."/>
            <person name="Zhu Y."/>
            <person name="Feng Y."/>
            <person name="Wang G."/>
            <person name="Peng C."/>
            <person name="Jiang X."/>
            <person name="Zhou D."/>
            <person name="Ni P."/>
            <person name="Liang C."/>
            <person name="Liu L."/>
            <person name="Wang J."/>
            <person name="Mao C."/>
            <person name="Fang X."/>
            <person name="Peng M."/>
            <person name="Huang J."/>
        </authorList>
    </citation>
    <scope>NUCLEOTIDE SEQUENCE [LARGE SCALE GENOMIC DNA]</scope>
    <source>
        <strain evidence="3">race 1</strain>
    </source>
</reference>
<dbReference type="AlphaFoldDB" id="N4UG90"/>
<dbReference type="HOGENOM" id="CLU_2026794_0_0_1"/>
<dbReference type="OrthoDB" id="2398441at2759"/>
<dbReference type="VEuPathDB" id="FungiDB:FOC1_g10001864"/>
<dbReference type="Proteomes" id="UP000016928">
    <property type="component" value="Unassembled WGS sequence"/>
</dbReference>
<evidence type="ECO:0000313" key="2">
    <source>
        <dbReference type="EMBL" id="ENH74224.1"/>
    </source>
</evidence>
<name>N4UG90_FUSC1</name>
<feature type="compositionally biased region" description="Polar residues" evidence="1">
    <location>
        <begin position="10"/>
        <end position="20"/>
    </location>
</feature>
<accession>N4UG90</accession>
<feature type="compositionally biased region" description="Polar residues" evidence="1">
    <location>
        <begin position="67"/>
        <end position="76"/>
    </location>
</feature>
<evidence type="ECO:0000313" key="3">
    <source>
        <dbReference type="Proteomes" id="UP000016928"/>
    </source>
</evidence>
<feature type="region of interest" description="Disordered" evidence="1">
    <location>
        <begin position="1"/>
        <end position="91"/>
    </location>
</feature>
<gene>
    <name evidence="2" type="ORF">FOC1_g10001864</name>
</gene>
<dbReference type="STRING" id="1229664.N4UG90"/>
<dbReference type="EMBL" id="KB730039">
    <property type="protein sequence ID" value="ENH74224.1"/>
    <property type="molecule type" value="Genomic_DNA"/>
</dbReference>
<sequence>MAEDGDTRNAMYQASISANMRSRRRRLPNHPEAQLHQPTPSAPGVFDPSSVINLTEEPDDYLRRSIAATQPLQQPRQPAPYIDLTGLPDSPTQRRYREAARSQAPTSYWLPPLRTNSIFRDS</sequence>
<organism evidence="2 3">
    <name type="scientific">Fusarium oxysporum f. sp. cubense (strain race 1)</name>
    <name type="common">Panama disease fungus</name>
    <dbReference type="NCBI Taxonomy" id="1229664"/>
    <lineage>
        <taxon>Eukaryota</taxon>
        <taxon>Fungi</taxon>
        <taxon>Dikarya</taxon>
        <taxon>Ascomycota</taxon>
        <taxon>Pezizomycotina</taxon>
        <taxon>Sordariomycetes</taxon>
        <taxon>Hypocreomycetidae</taxon>
        <taxon>Hypocreales</taxon>
        <taxon>Nectriaceae</taxon>
        <taxon>Fusarium</taxon>
        <taxon>Fusarium oxysporum species complex</taxon>
    </lineage>
</organism>
<reference evidence="3" key="1">
    <citation type="submission" date="2012-09" db="EMBL/GenBank/DDBJ databases">
        <title>Genome sequencing and comparative transcriptomics of race 1 and race 4 of banana pathogen: Fusarium oxysporum f. sp. cubense.</title>
        <authorList>
            <person name="Fang X."/>
            <person name="Huang J."/>
        </authorList>
    </citation>
    <scope>NUCLEOTIDE SEQUENCE [LARGE SCALE GENOMIC DNA]</scope>
    <source>
        <strain evidence="3">race 1</strain>
    </source>
</reference>
<evidence type="ECO:0000256" key="1">
    <source>
        <dbReference type="SAM" id="MobiDB-lite"/>
    </source>
</evidence>
<proteinExistence type="predicted"/>